<organism evidence="7 8">
    <name type="scientific">Pochonia chlamydosporia 170</name>
    <dbReference type="NCBI Taxonomy" id="1380566"/>
    <lineage>
        <taxon>Eukaryota</taxon>
        <taxon>Fungi</taxon>
        <taxon>Dikarya</taxon>
        <taxon>Ascomycota</taxon>
        <taxon>Pezizomycotina</taxon>
        <taxon>Sordariomycetes</taxon>
        <taxon>Hypocreomycetidae</taxon>
        <taxon>Hypocreales</taxon>
        <taxon>Clavicipitaceae</taxon>
        <taxon>Pochonia</taxon>
    </lineage>
</organism>
<comment type="function">
    <text evidence="4">Catalyzes the NADPH-dependent reduction of ketopantoate into pantoic acid.</text>
</comment>
<evidence type="ECO:0000256" key="2">
    <source>
        <dbReference type="ARBA" id="ARBA00022857"/>
    </source>
</evidence>
<evidence type="ECO:0000313" key="7">
    <source>
        <dbReference type="EMBL" id="OAQ65859.1"/>
    </source>
</evidence>
<dbReference type="SUPFAM" id="SSF51735">
    <property type="entry name" value="NAD(P)-binding Rossmann-fold domains"/>
    <property type="match status" value="1"/>
</dbReference>
<dbReference type="Pfam" id="PF08546">
    <property type="entry name" value="ApbA_C"/>
    <property type="match status" value="1"/>
</dbReference>
<dbReference type="Proteomes" id="UP000078397">
    <property type="component" value="Unassembled WGS sequence"/>
</dbReference>
<dbReference type="RefSeq" id="XP_018142946.1">
    <property type="nucleotide sequence ID" value="XM_018286344.1"/>
</dbReference>
<evidence type="ECO:0000256" key="4">
    <source>
        <dbReference type="RuleBase" id="RU362068"/>
    </source>
</evidence>
<dbReference type="GO" id="GO:0015940">
    <property type="term" value="P:pantothenate biosynthetic process"/>
    <property type="evidence" value="ECO:0007669"/>
    <property type="project" value="InterPro"/>
</dbReference>
<dbReference type="Pfam" id="PF02558">
    <property type="entry name" value="ApbA"/>
    <property type="match status" value="1"/>
</dbReference>
<dbReference type="AlphaFoldDB" id="A0A179FLI5"/>
<dbReference type="InterPro" id="IPR003710">
    <property type="entry name" value="ApbA"/>
</dbReference>
<evidence type="ECO:0000256" key="1">
    <source>
        <dbReference type="ARBA" id="ARBA00007870"/>
    </source>
</evidence>
<feature type="domain" description="Ketopantoate reductase C-terminal" evidence="6">
    <location>
        <begin position="188"/>
        <end position="314"/>
    </location>
</feature>
<dbReference type="Gene3D" id="3.40.50.720">
    <property type="entry name" value="NAD(P)-binding Rossmann-like Domain"/>
    <property type="match status" value="1"/>
</dbReference>
<dbReference type="GO" id="GO:0005737">
    <property type="term" value="C:cytoplasm"/>
    <property type="evidence" value="ECO:0007669"/>
    <property type="project" value="TreeGrafter"/>
</dbReference>
<dbReference type="STRING" id="1380566.A0A179FLI5"/>
<evidence type="ECO:0000256" key="3">
    <source>
        <dbReference type="ARBA" id="ARBA00023002"/>
    </source>
</evidence>
<keyword evidence="2 4" id="KW-0521">NADP</keyword>
<dbReference type="SUPFAM" id="SSF48179">
    <property type="entry name" value="6-phosphogluconate dehydrogenase C-terminal domain-like"/>
    <property type="match status" value="1"/>
</dbReference>
<dbReference type="InterPro" id="IPR036291">
    <property type="entry name" value="NAD(P)-bd_dom_sf"/>
</dbReference>
<keyword evidence="3 4" id="KW-0560">Oxidoreductase</keyword>
<protein>
    <recommendedName>
        <fullName evidence="4">2-dehydropantoate 2-reductase</fullName>
        <ecNumber evidence="4">1.1.1.169</ecNumber>
    </recommendedName>
    <alternativeName>
        <fullName evidence="4">Ketopantoate reductase</fullName>
    </alternativeName>
</protein>
<dbReference type="GO" id="GO:0008677">
    <property type="term" value="F:2-dehydropantoate 2-reductase activity"/>
    <property type="evidence" value="ECO:0007669"/>
    <property type="project" value="UniProtKB-EC"/>
</dbReference>
<dbReference type="InterPro" id="IPR013752">
    <property type="entry name" value="KPA_reductase"/>
</dbReference>
<dbReference type="InterPro" id="IPR051402">
    <property type="entry name" value="KPR-Related"/>
</dbReference>
<accession>A0A179FLI5</accession>
<dbReference type="FunFam" id="1.10.1040.10:FF:000017">
    <property type="entry name" value="2-dehydropantoate 2-reductase"/>
    <property type="match status" value="1"/>
</dbReference>
<dbReference type="OrthoDB" id="3609at2759"/>
<dbReference type="PANTHER" id="PTHR21708:SF30">
    <property type="entry name" value="2-DEHYDROPANTOATE 2-REDUCTASE-RELATED"/>
    <property type="match status" value="1"/>
</dbReference>
<dbReference type="InterPro" id="IPR013328">
    <property type="entry name" value="6PGD_dom2"/>
</dbReference>
<dbReference type="InterPro" id="IPR008927">
    <property type="entry name" value="6-PGluconate_DH-like_C_sf"/>
</dbReference>
<proteinExistence type="inferred from homology"/>
<reference evidence="7 8" key="1">
    <citation type="journal article" date="2016" name="PLoS Pathog.">
        <title>Biosynthesis of antibiotic leucinostatins in bio-control fungus Purpureocillium lilacinum and their inhibition on phytophthora revealed by genome mining.</title>
        <authorList>
            <person name="Wang G."/>
            <person name="Liu Z."/>
            <person name="Lin R."/>
            <person name="Li E."/>
            <person name="Mao Z."/>
            <person name="Ling J."/>
            <person name="Yang Y."/>
            <person name="Yin W.B."/>
            <person name="Xie B."/>
        </authorList>
    </citation>
    <scope>NUCLEOTIDE SEQUENCE [LARGE SCALE GENOMIC DNA]</scope>
    <source>
        <strain evidence="7">170</strain>
    </source>
</reference>
<comment type="similarity">
    <text evidence="1 4">Belongs to the ketopantoate reductase family.</text>
</comment>
<dbReference type="NCBIfam" id="TIGR00745">
    <property type="entry name" value="apbA_panE"/>
    <property type="match status" value="1"/>
</dbReference>
<dbReference type="KEGG" id="pchm:VFPPC_07496"/>
<comment type="caution">
    <text evidence="7">The sequence shown here is derived from an EMBL/GenBank/DDBJ whole genome shotgun (WGS) entry which is preliminary data.</text>
</comment>
<name>A0A179FLI5_METCM</name>
<evidence type="ECO:0000259" key="5">
    <source>
        <dbReference type="Pfam" id="PF02558"/>
    </source>
</evidence>
<dbReference type="EMBL" id="LSBJ02000004">
    <property type="protein sequence ID" value="OAQ65859.1"/>
    <property type="molecule type" value="Genomic_DNA"/>
</dbReference>
<gene>
    <name evidence="7" type="ORF">VFPPC_07496</name>
</gene>
<comment type="catalytic activity">
    <reaction evidence="4">
        <text>(R)-pantoate + NADP(+) = 2-dehydropantoate + NADPH + H(+)</text>
        <dbReference type="Rhea" id="RHEA:16233"/>
        <dbReference type="ChEBI" id="CHEBI:11561"/>
        <dbReference type="ChEBI" id="CHEBI:15378"/>
        <dbReference type="ChEBI" id="CHEBI:15980"/>
        <dbReference type="ChEBI" id="CHEBI:57783"/>
        <dbReference type="ChEBI" id="CHEBI:58349"/>
        <dbReference type="EC" id="1.1.1.169"/>
    </reaction>
</comment>
<dbReference type="InterPro" id="IPR013332">
    <property type="entry name" value="KPR_N"/>
</dbReference>
<evidence type="ECO:0000259" key="6">
    <source>
        <dbReference type="Pfam" id="PF08546"/>
    </source>
</evidence>
<dbReference type="EC" id="1.1.1.169" evidence="4"/>
<dbReference type="PANTHER" id="PTHR21708">
    <property type="entry name" value="PROBABLE 2-DEHYDROPANTOATE 2-REDUCTASE"/>
    <property type="match status" value="1"/>
</dbReference>
<dbReference type="Gene3D" id="1.10.1040.10">
    <property type="entry name" value="N-(1-d-carboxylethyl)-l-norvaline Dehydrogenase, domain 2"/>
    <property type="match status" value="1"/>
</dbReference>
<feature type="domain" description="Ketopantoate reductase N-terminal" evidence="5">
    <location>
        <begin position="4"/>
        <end position="157"/>
    </location>
</feature>
<keyword evidence="8" id="KW-1185">Reference proteome</keyword>
<sequence length="320" mass="34511">MPSVLIYGGGCIGAVATFLTSSAIPPQDIVLVCRSNFDVVSKDGITINSTLWGSGLVVKPTVVRSIHDASKLGKQFDYVFITTKATTKKEDIQAMVSIIAPHTSLVLMQNGIAIEQPFHEMFPTNPILSVVLYTPVAQTSPGVFSHALSARLLLGTYPASAPEGHKTSAEKLKDLLQTGGASVTHEADIQVSRWKKILINASENPICALCRLPDATFFQSAPGAIQFMRDVMEEIARTARASGCTEIDDDVIQQQLDFLTIRELPGVVPSMMADALSGREMEVDALIGNVVDIAAENGVETPRLSTLYYLIRGLNCSFRT</sequence>
<dbReference type="GeneID" id="28850338"/>
<evidence type="ECO:0000313" key="8">
    <source>
        <dbReference type="Proteomes" id="UP000078397"/>
    </source>
</evidence>